<dbReference type="HAMAP" id="MF_00113">
    <property type="entry name" value="QueA"/>
    <property type="match status" value="1"/>
</dbReference>
<reference evidence="6 7" key="1">
    <citation type="journal article" date="2016" name="Nat. Commun.">
        <title>Thousands of microbial genomes shed light on interconnected biogeochemical processes in an aquifer system.</title>
        <authorList>
            <person name="Anantharaman K."/>
            <person name="Brown C.T."/>
            <person name="Hug L.A."/>
            <person name="Sharon I."/>
            <person name="Castelle C.J."/>
            <person name="Probst A.J."/>
            <person name="Thomas B.C."/>
            <person name="Singh A."/>
            <person name="Wilkins M.J."/>
            <person name="Karaoz U."/>
            <person name="Brodie E.L."/>
            <person name="Williams K.H."/>
            <person name="Hubbard S.S."/>
            <person name="Banfield J.F."/>
        </authorList>
    </citation>
    <scope>NUCLEOTIDE SEQUENCE [LARGE SCALE GENOMIC DNA]</scope>
</reference>
<dbReference type="FunFam" id="2.40.10.240:FF:000002">
    <property type="entry name" value="S-adenosylmethionine:tRNA ribosyltransferase-isomerase"/>
    <property type="match status" value="1"/>
</dbReference>
<dbReference type="GO" id="GO:0008616">
    <property type="term" value="P:tRNA queuosine(34) biosynthetic process"/>
    <property type="evidence" value="ECO:0007669"/>
    <property type="project" value="UniProtKB-UniRule"/>
</dbReference>
<dbReference type="GO" id="GO:0051075">
    <property type="term" value="F:S-adenosylmethionine:tRNA ribosyltransferase-isomerase activity"/>
    <property type="evidence" value="ECO:0007669"/>
    <property type="project" value="UniProtKB-EC"/>
</dbReference>
<evidence type="ECO:0000256" key="4">
    <source>
        <dbReference type="ARBA" id="ARBA00022785"/>
    </source>
</evidence>
<dbReference type="PANTHER" id="PTHR30307">
    <property type="entry name" value="S-ADENOSYLMETHIONINE:TRNA RIBOSYLTRANSFERASE-ISOMERASE"/>
    <property type="match status" value="1"/>
</dbReference>
<dbReference type="Proteomes" id="UP000179266">
    <property type="component" value="Unassembled WGS sequence"/>
</dbReference>
<dbReference type="GO" id="GO:0005737">
    <property type="term" value="C:cytoplasm"/>
    <property type="evidence" value="ECO:0007669"/>
    <property type="project" value="UniProtKB-SubCell"/>
</dbReference>
<evidence type="ECO:0000256" key="2">
    <source>
        <dbReference type="ARBA" id="ARBA00022679"/>
    </source>
</evidence>
<comment type="subcellular location">
    <subcellularLocation>
        <location evidence="5">Cytoplasm</location>
    </subcellularLocation>
</comment>
<dbReference type="SUPFAM" id="SSF111337">
    <property type="entry name" value="QueA-like"/>
    <property type="match status" value="1"/>
</dbReference>
<dbReference type="InterPro" id="IPR042118">
    <property type="entry name" value="QueA_dom1"/>
</dbReference>
<comment type="similarity">
    <text evidence="5">Belongs to the QueA family.</text>
</comment>
<dbReference type="EMBL" id="MGDD01000261">
    <property type="protein sequence ID" value="OGL43640.1"/>
    <property type="molecule type" value="Genomic_DNA"/>
</dbReference>
<keyword evidence="3 5" id="KW-0949">S-adenosyl-L-methionine</keyword>
<dbReference type="PANTHER" id="PTHR30307:SF0">
    <property type="entry name" value="S-ADENOSYLMETHIONINE:TRNA RIBOSYLTRANSFERASE-ISOMERASE"/>
    <property type="match status" value="1"/>
</dbReference>
<organism evidence="6 7">
    <name type="scientific">Candidatus Schekmanbacteria bacterium RBG_13_48_7</name>
    <dbReference type="NCBI Taxonomy" id="1817878"/>
    <lineage>
        <taxon>Bacteria</taxon>
        <taxon>Candidatus Schekmaniibacteriota</taxon>
    </lineage>
</organism>
<name>A0A1F7RQM9_9BACT</name>
<evidence type="ECO:0000313" key="6">
    <source>
        <dbReference type="EMBL" id="OGL43640.1"/>
    </source>
</evidence>
<accession>A0A1F7RQM9</accession>
<dbReference type="EC" id="2.4.99.17" evidence="5"/>
<keyword evidence="6" id="KW-0413">Isomerase</keyword>
<evidence type="ECO:0000256" key="3">
    <source>
        <dbReference type="ARBA" id="ARBA00022691"/>
    </source>
</evidence>
<protein>
    <recommendedName>
        <fullName evidence="5">S-adenosylmethionine:tRNA ribosyltransferase-isomerase</fullName>
        <ecNumber evidence="5">2.4.99.17</ecNumber>
    </recommendedName>
    <alternativeName>
        <fullName evidence="5">Queuosine biosynthesis protein QueA</fullName>
    </alternativeName>
</protein>
<evidence type="ECO:0000256" key="1">
    <source>
        <dbReference type="ARBA" id="ARBA00022490"/>
    </source>
</evidence>
<dbReference type="InterPro" id="IPR003699">
    <property type="entry name" value="QueA"/>
</dbReference>
<dbReference type="NCBIfam" id="TIGR00113">
    <property type="entry name" value="queA"/>
    <property type="match status" value="1"/>
</dbReference>
<evidence type="ECO:0000313" key="7">
    <source>
        <dbReference type="Proteomes" id="UP000179266"/>
    </source>
</evidence>
<dbReference type="UniPathway" id="UPA00392"/>
<dbReference type="InterPro" id="IPR042119">
    <property type="entry name" value="QueA_dom2"/>
</dbReference>
<gene>
    <name evidence="5" type="primary">queA</name>
    <name evidence="6" type="ORF">A2161_05785</name>
</gene>
<comment type="caution">
    <text evidence="6">The sequence shown here is derived from an EMBL/GenBank/DDBJ whole genome shotgun (WGS) entry which is preliminary data.</text>
</comment>
<comment type="pathway">
    <text evidence="5">tRNA modification; tRNA-queuosine biosynthesis.</text>
</comment>
<sequence>MRLHDFDYDLPGHLIAQTPSINREDSRLMVLFREEEKIIHSQFKYLSEFVNQNEIIVLNESKVIPARLFGHKQKTGARIEILISRPLDEKAGIYKVLAKPMKRISCGTHIEFATGFEMEVLEKNNEFCTIKFNNPEKFEWFLNRYGKTPLPPYITKRNPDDKDRYQTIFARIPGSVAAPTAGLHFTVQLFNELENKNITIAKVILHVGPGTFMPLREEKIENQSLEEEEYSLPEETANKINNTRQAGNALIAVGTTTTRVLESCADIHGKVEGNAGLTSAFIYPGYKFRVVDKIITNFHLPRSSLLLLVCAFAGKDFILNAYKAAISMGYRFYSYGDAMLIR</sequence>
<keyword evidence="4 5" id="KW-0671">Queuosine biosynthesis</keyword>
<keyword evidence="1 5" id="KW-0963">Cytoplasm</keyword>
<dbReference type="NCBIfam" id="NF001140">
    <property type="entry name" value="PRK00147.1"/>
    <property type="match status" value="1"/>
</dbReference>
<comment type="catalytic activity">
    <reaction evidence="5">
        <text>7-aminomethyl-7-carbaguanosine(34) in tRNA + S-adenosyl-L-methionine = epoxyqueuosine(34) in tRNA + adenine + L-methionine + 2 H(+)</text>
        <dbReference type="Rhea" id="RHEA:32155"/>
        <dbReference type="Rhea" id="RHEA-COMP:10342"/>
        <dbReference type="Rhea" id="RHEA-COMP:18582"/>
        <dbReference type="ChEBI" id="CHEBI:15378"/>
        <dbReference type="ChEBI" id="CHEBI:16708"/>
        <dbReference type="ChEBI" id="CHEBI:57844"/>
        <dbReference type="ChEBI" id="CHEBI:59789"/>
        <dbReference type="ChEBI" id="CHEBI:82833"/>
        <dbReference type="ChEBI" id="CHEBI:194443"/>
        <dbReference type="EC" id="2.4.99.17"/>
    </reaction>
</comment>
<dbReference type="Pfam" id="PF02547">
    <property type="entry name" value="Queuosine_synth"/>
    <property type="match status" value="1"/>
</dbReference>
<dbReference type="Gene3D" id="2.40.10.240">
    <property type="entry name" value="QueA-like"/>
    <property type="match status" value="1"/>
</dbReference>
<comment type="function">
    <text evidence="5">Transfers and isomerizes the ribose moiety from AdoMet to the 7-aminomethyl group of 7-deazaguanine (preQ1-tRNA) to give epoxyqueuosine (oQ-tRNA).</text>
</comment>
<evidence type="ECO:0000256" key="5">
    <source>
        <dbReference type="HAMAP-Rule" id="MF_00113"/>
    </source>
</evidence>
<keyword evidence="2 5" id="KW-0808">Transferase</keyword>
<dbReference type="InterPro" id="IPR036100">
    <property type="entry name" value="QueA_sf"/>
</dbReference>
<dbReference type="Gene3D" id="3.40.1780.10">
    <property type="entry name" value="QueA-like"/>
    <property type="match status" value="1"/>
</dbReference>
<dbReference type="AlphaFoldDB" id="A0A1F7RQM9"/>
<proteinExistence type="inferred from homology"/>
<comment type="subunit">
    <text evidence="5">Monomer.</text>
</comment>